<feature type="domain" description="HEPN" evidence="1">
    <location>
        <begin position="11"/>
        <end position="76"/>
    </location>
</feature>
<evidence type="ECO:0000259" key="1">
    <source>
        <dbReference type="Pfam" id="PF05168"/>
    </source>
</evidence>
<gene>
    <name evidence="2" type="ORF">A2626_02325</name>
</gene>
<name>A0A1G2E0M4_9BACT</name>
<dbReference type="EMBL" id="MHLZ01000033">
    <property type="protein sequence ID" value="OGZ19414.1"/>
    <property type="molecule type" value="Genomic_DNA"/>
</dbReference>
<dbReference type="Pfam" id="PF05168">
    <property type="entry name" value="HEPN"/>
    <property type="match status" value="1"/>
</dbReference>
<accession>A0A1G2E0M4</accession>
<sequence>MVFNRKDIENEFKIHSLIKLFDYCKELSKGLNQEVKKSCYFLNKYYIETRYPGEIEEYSWSEVGKALKAINAIRDKILKICNIF</sequence>
<dbReference type="AlphaFoldDB" id="A0A1G2E0M4"/>
<evidence type="ECO:0000313" key="3">
    <source>
        <dbReference type="Proteomes" id="UP000177360"/>
    </source>
</evidence>
<proteinExistence type="predicted"/>
<dbReference type="SUPFAM" id="SSF81593">
    <property type="entry name" value="Nucleotidyltransferase substrate binding subunit/domain"/>
    <property type="match status" value="1"/>
</dbReference>
<dbReference type="Proteomes" id="UP000177360">
    <property type="component" value="Unassembled WGS sequence"/>
</dbReference>
<comment type="caution">
    <text evidence="2">The sequence shown here is derived from an EMBL/GenBank/DDBJ whole genome shotgun (WGS) entry which is preliminary data.</text>
</comment>
<dbReference type="Gene3D" id="1.20.120.330">
    <property type="entry name" value="Nucleotidyltransferases domain 2"/>
    <property type="match status" value="1"/>
</dbReference>
<organism evidence="2 3">
    <name type="scientific">Candidatus Nealsonbacteria bacterium RIFCSPHIGHO2_01_FULL_38_55</name>
    <dbReference type="NCBI Taxonomy" id="1801664"/>
    <lineage>
        <taxon>Bacteria</taxon>
        <taxon>Candidatus Nealsoniibacteriota</taxon>
    </lineage>
</organism>
<dbReference type="InterPro" id="IPR007842">
    <property type="entry name" value="HEPN_dom"/>
</dbReference>
<protein>
    <recommendedName>
        <fullName evidence="1">HEPN domain-containing protein</fullName>
    </recommendedName>
</protein>
<evidence type="ECO:0000313" key="2">
    <source>
        <dbReference type="EMBL" id="OGZ19414.1"/>
    </source>
</evidence>
<reference evidence="2 3" key="1">
    <citation type="journal article" date="2016" name="Nat. Commun.">
        <title>Thousands of microbial genomes shed light on interconnected biogeochemical processes in an aquifer system.</title>
        <authorList>
            <person name="Anantharaman K."/>
            <person name="Brown C.T."/>
            <person name="Hug L.A."/>
            <person name="Sharon I."/>
            <person name="Castelle C.J."/>
            <person name="Probst A.J."/>
            <person name="Thomas B.C."/>
            <person name="Singh A."/>
            <person name="Wilkins M.J."/>
            <person name="Karaoz U."/>
            <person name="Brodie E.L."/>
            <person name="Williams K.H."/>
            <person name="Hubbard S.S."/>
            <person name="Banfield J.F."/>
        </authorList>
    </citation>
    <scope>NUCLEOTIDE SEQUENCE [LARGE SCALE GENOMIC DNA]</scope>
</reference>